<sequence length="66" mass="6782">DKVELRGMLDSGSMATTLSAEVLPQLGDAGVLDQDILSSSDIVLVGCGGKQTTPDGVCNLKLEVYG</sequence>
<dbReference type="EMBL" id="JAWDJR010000018">
    <property type="protein sequence ID" value="KAK9958540.1"/>
    <property type="molecule type" value="Genomic_DNA"/>
</dbReference>
<evidence type="ECO:0008006" key="3">
    <source>
        <dbReference type="Google" id="ProtNLM"/>
    </source>
</evidence>
<protein>
    <recommendedName>
        <fullName evidence="3">Peptidase A2 domain-containing protein</fullName>
    </recommendedName>
</protein>
<evidence type="ECO:0000313" key="2">
    <source>
        <dbReference type="Proteomes" id="UP001479290"/>
    </source>
</evidence>
<comment type="caution">
    <text evidence="1">The sequence shown here is derived from an EMBL/GenBank/DDBJ whole genome shotgun (WGS) entry which is preliminary data.</text>
</comment>
<evidence type="ECO:0000313" key="1">
    <source>
        <dbReference type="EMBL" id="KAK9958540.1"/>
    </source>
</evidence>
<organism evidence="1 2">
    <name type="scientific">Culter alburnus</name>
    <name type="common">Topmouth culter</name>
    <dbReference type="NCBI Taxonomy" id="194366"/>
    <lineage>
        <taxon>Eukaryota</taxon>
        <taxon>Metazoa</taxon>
        <taxon>Chordata</taxon>
        <taxon>Craniata</taxon>
        <taxon>Vertebrata</taxon>
        <taxon>Euteleostomi</taxon>
        <taxon>Actinopterygii</taxon>
        <taxon>Neopterygii</taxon>
        <taxon>Teleostei</taxon>
        <taxon>Ostariophysi</taxon>
        <taxon>Cypriniformes</taxon>
        <taxon>Xenocyprididae</taxon>
        <taxon>Xenocypridinae</taxon>
        <taxon>Culter</taxon>
    </lineage>
</organism>
<proteinExistence type="predicted"/>
<dbReference type="Proteomes" id="UP001479290">
    <property type="component" value="Unassembled WGS sequence"/>
</dbReference>
<gene>
    <name evidence="1" type="ORF">ABG768_010653</name>
</gene>
<feature type="non-terminal residue" evidence="1">
    <location>
        <position position="1"/>
    </location>
</feature>
<keyword evidence="2" id="KW-1185">Reference proteome</keyword>
<dbReference type="AlphaFoldDB" id="A0AAW1ZES7"/>
<name>A0AAW1ZES7_CULAL</name>
<reference evidence="1 2" key="1">
    <citation type="submission" date="2024-05" db="EMBL/GenBank/DDBJ databases">
        <title>A high-quality chromosomal-level genome assembly of Topmouth culter (Culter alburnus).</title>
        <authorList>
            <person name="Zhao H."/>
        </authorList>
    </citation>
    <scope>NUCLEOTIDE SEQUENCE [LARGE SCALE GENOMIC DNA]</scope>
    <source>
        <strain evidence="1">CATC2023</strain>
        <tissue evidence="1">Muscle</tissue>
    </source>
</reference>
<feature type="non-terminal residue" evidence="1">
    <location>
        <position position="66"/>
    </location>
</feature>
<accession>A0AAW1ZES7</accession>